<dbReference type="InterPro" id="IPR013046">
    <property type="entry name" value="GpV/Gp45"/>
</dbReference>
<accession>V5ZC64</accession>
<evidence type="ECO:0000313" key="2">
    <source>
        <dbReference type="EMBL" id="CCG88501.1"/>
    </source>
</evidence>
<dbReference type="STRING" id="1161919.EPIR_3138"/>
<dbReference type="InterPro" id="IPR044033">
    <property type="entry name" value="GpV-like_apex"/>
</dbReference>
<dbReference type="Pfam" id="PF18946">
    <property type="entry name" value="Apex"/>
    <property type="match status" value="1"/>
</dbReference>
<dbReference type="Proteomes" id="UP000018217">
    <property type="component" value="Unassembled WGS sequence"/>
</dbReference>
<evidence type="ECO:0000259" key="1">
    <source>
        <dbReference type="Pfam" id="PF04717"/>
    </source>
</evidence>
<dbReference type="EMBL" id="CAHS01000021">
    <property type="protein sequence ID" value="CCG88501.1"/>
    <property type="molecule type" value="Genomic_DNA"/>
</dbReference>
<dbReference type="AlphaFoldDB" id="V5ZC64"/>
<proteinExistence type="predicted"/>
<dbReference type="NCBIfam" id="TIGR01644">
    <property type="entry name" value="phage_P2_V"/>
    <property type="match status" value="1"/>
</dbReference>
<dbReference type="Gene3D" id="6.20.150.10">
    <property type="match status" value="1"/>
</dbReference>
<comment type="caution">
    <text evidence="2">The sequence shown here is derived from an EMBL/GenBank/DDBJ whole genome shotgun (WGS) entry which is preliminary data.</text>
</comment>
<reference evidence="2 3" key="1">
    <citation type="journal article" date="2013" name="Syst. Appl. Microbiol.">
        <title>Phylogenetic position and virulence apparatus of the pear flower necrosis pathogen Erwinia piriflorinigrans CFBP 5888T as assessed by comparative genomics.</title>
        <authorList>
            <person name="Smits T.H."/>
            <person name="Rezzonico F."/>
            <person name="Lopez M.M."/>
            <person name="Blom J."/>
            <person name="Goesmann A."/>
            <person name="Frey J.E."/>
            <person name="Duffy B."/>
        </authorList>
    </citation>
    <scope>NUCLEOTIDE SEQUENCE [LARGE SCALE GENOMIC DNA]</scope>
    <source>
        <strain evidence="3">CFBP5888</strain>
    </source>
</reference>
<evidence type="ECO:0000313" key="3">
    <source>
        <dbReference type="Proteomes" id="UP000018217"/>
    </source>
</evidence>
<organism evidence="2 3">
    <name type="scientific">Erwinia piriflorinigrans CFBP 5888</name>
    <dbReference type="NCBI Taxonomy" id="1161919"/>
    <lineage>
        <taxon>Bacteria</taxon>
        <taxon>Pseudomonadati</taxon>
        <taxon>Pseudomonadota</taxon>
        <taxon>Gammaproteobacteria</taxon>
        <taxon>Enterobacterales</taxon>
        <taxon>Erwiniaceae</taxon>
        <taxon>Erwinia</taxon>
    </lineage>
</organism>
<feature type="domain" description="Gp5/Type VI secretion system Vgr protein OB-fold" evidence="1">
    <location>
        <begin position="100"/>
        <end position="167"/>
    </location>
</feature>
<sequence>MAQRQPAGRPQPSAAARKAVYLCHRCAGCDPSLSATERTGAGKRQRLARTGCRAAGTAASGGEVDGQAASGDRTFFTTGQGASMNAQLTEIMRLITNLIRTGIVSDVDREKWLCRVQVGDLETNWISWLTLRAGGARTWWCPSPGEQVVLLSMGGNLETAFALPAIYSNRFPPPSASVDASVTDYPDGGRFEYEPASGRWYVKGIKSMVIEAADNITLKTAELVVETDNMRINGKVAIAGGVTQQGGALSSNGIILDKHQHAGVKSGGDTSGGPL</sequence>
<name>V5ZC64_9GAMM</name>
<dbReference type="InterPro" id="IPR006531">
    <property type="entry name" value="Gp5/Vgr_OB"/>
</dbReference>
<keyword evidence="3" id="KW-1185">Reference proteome</keyword>
<dbReference type="InterPro" id="IPR037026">
    <property type="entry name" value="Vgr_OB-fold_dom_sf"/>
</dbReference>
<dbReference type="Pfam" id="PF04717">
    <property type="entry name" value="Phage_base_V"/>
    <property type="match status" value="1"/>
</dbReference>
<protein>
    <submittedName>
        <fullName evidence="2">Baseplate assembly protein V GpV</fullName>
    </submittedName>
</protein>
<gene>
    <name evidence="2" type="primary">V3</name>
    <name evidence="2" type="ORF">EPIR_3138</name>
</gene>
<dbReference type="Gene3D" id="2.40.50.230">
    <property type="entry name" value="Gp5 N-terminal domain"/>
    <property type="match status" value="1"/>
</dbReference>